<evidence type="ECO:0000313" key="4">
    <source>
        <dbReference type="Proteomes" id="UP000552700"/>
    </source>
</evidence>
<dbReference type="InterPro" id="IPR007372">
    <property type="entry name" value="Lipid/polyisoprenoid-bd_YceI"/>
</dbReference>
<comment type="caution">
    <text evidence="3">The sequence shown here is derived from an EMBL/GenBank/DDBJ whole genome shotgun (WGS) entry which is preliminary data.</text>
</comment>
<dbReference type="EMBL" id="JACIJP010000001">
    <property type="protein sequence ID" value="MBB6123422.1"/>
    <property type="molecule type" value="Genomic_DNA"/>
</dbReference>
<evidence type="ECO:0000313" key="3">
    <source>
        <dbReference type="EMBL" id="MBB6123422.1"/>
    </source>
</evidence>
<feature type="chain" id="PRO_5032973085" evidence="1">
    <location>
        <begin position="19"/>
        <end position="195"/>
    </location>
</feature>
<dbReference type="SUPFAM" id="SSF101874">
    <property type="entry name" value="YceI-like"/>
    <property type="match status" value="1"/>
</dbReference>
<protein>
    <submittedName>
        <fullName evidence="3">Polyisoprenoid-binding protein YceI</fullName>
    </submittedName>
</protein>
<dbReference type="Proteomes" id="UP000552700">
    <property type="component" value="Unassembled WGS sequence"/>
</dbReference>
<dbReference type="SMART" id="SM00867">
    <property type="entry name" value="YceI"/>
    <property type="match status" value="1"/>
</dbReference>
<dbReference type="AlphaFoldDB" id="A0A841IZ67"/>
<keyword evidence="1" id="KW-0732">Signal</keyword>
<dbReference type="RefSeq" id="WP_184078323.1">
    <property type="nucleotide sequence ID" value="NZ_JACIJP010000001.1"/>
</dbReference>
<gene>
    <name evidence="3" type="ORF">FHS92_001129</name>
</gene>
<sequence length="195" mass="20252">MLMFLSAVAGGFPGIALAADSSPSKAPAGTYVLDKAHASVTGKILHVGLSYFTFNFTDFDASYTYDPAQPTKAQVKVSLKPASVRTGVAALDTELAGSKFFNVAQYPDISFSSTSITPGSGNKGVMTGTLTMMGKSKTVSLPVVYHGYATLGSAQKMGFSGTLNVKRSDFGMTALVGPVADDVALAIEVEFALKK</sequence>
<dbReference type="PANTHER" id="PTHR34406:SF1">
    <property type="entry name" value="PROTEIN YCEI"/>
    <property type="match status" value="1"/>
</dbReference>
<keyword evidence="4" id="KW-1185">Reference proteome</keyword>
<dbReference type="InterPro" id="IPR036761">
    <property type="entry name" value="TTHA0802/YceI-like_sf"/>
</dbReference>
<feature type="domain" description="Lipid/polyisoprenoid-binding YceI-like" evidence="2">
    <location>
        <begin position="30"/>
        <end position="192"/>
    </location>
</feature>
<dbReference type="PANTHER" id="PTHR34406">
    <property type="entry name" value="PROTEIN YCEI"/>
    <property type="match status" value="1"/>
</dbReference>
<dbReference type="Gene3D" id="2.40.128.110">
    <property type="entry name" value="Lipid/polyisoprenoid-binding, YceI-like"/>
    <property type="match status" value="1"/>
</dbReference>
<accession>A0A841IZ67</accession>
<feature type="signal peptide" evidence="1">
    <location>
        <begin position="1"/>
        <end position="18"/>
    </location>
</feature>
<dbReference type="Pfam" id="PF04264">
    <property type="entry name" value="YceI"/>
    <property type="match status" value="1"/>
</dbReference>
<organism evidence="3 4">
    <name type="scientific">Sphingobium subterraneum</name>
    <dbReference type="NCBI Taxonomy" id="627688"/>
    <lineage>
        <taxon>Bacteria</taxon>
        <taxon>Pseudomonadati</taxon>
        <taxon>Pseudomonadota</taxon>
        <taxon>Alphaproteobacteria</taxon>
        <taxon>Sphingomonadales</taxon>
        <taxon>Sphingomonadaceae</taxon>
        <taxon>Sphingobium</taxon>
    </lineage>
</organism>
<evidence type="ECO:0000256" key="1">
    <source>
        <dbReference type="SAM" id="SignalP"/>
    </source>
</evidence>
<proteinExistence type="predicted"/>
<reference evidence="3 4" key="1">
    <citation type="submission" date="2020-08" db="EMBL/GenBank/DDBJ databases">
        <title>Genomic Encyclopedia of Type Strains, Phase IV (KMG-IV): sequencing the most valuable type-strain genomes for metagenomic binning, comparative biology and taxonomic classification.</title>
        <authorList>
            <person name="Goeker M."/>
        </authorList>
    </citation>
    <scope>NUCLEOTIDE SEQUENCE [LARGE SCALE GENOMIC DNA]</scope>
    <source>
        <strain evidence="3 4">DSM 102255</strain>
    </source>
</reference>
<name>A0A841IZ67_9SPHN</name>
<evidence type="ECO:0000259" key="2">
    <source>
        <dbReference type="SMART" id="SM00867"/>
    </source>
</evidence>